<dbReference type="FunFam" id="3.20.20.100:FF:000002">
    <property type="entry name" value="2,5-diketo-D-gluconic acid reductase A"/>
    <property type="match status" value="1"/>
</dbReference>
<accession>A0A1G4J8R6</accession>
<evidence type="ECO:0000313" key="6">
    <source>
        <dbReference type="EMBL" id="SCU86350.1"/>
    </source>
</evidence>
<protein>
    <submittedName>
        <fullName evidence="6">LAMI_0D01684g1_1</fullName>
    </submittedName>
</protein>
<dbReference type="InterPro" id="IPR020471">
    <property type="entry name" value="AKR"/>
</dbReference>
<dbReference type="PANTHER" id="PTHR11732">
    <property type="entry name" value="ALDO/KETO REDUCTASE"/>
    <property type="match status" value="1"/>
</dbReference>
<dbReference type="PIRSF" id="PIRSF000097">
    <property type="entry name" value="AKR"/>
    <property type="match status" value="1"/>
</dbReference>
<dbReference type="InterPro" id="IPR018170">
    <property type="entry name" value="Aldo/ket_reductase_CS"/>
</dbReference>
<evidence type="ECO:0000256" key="4">
    <source>
        <dbReference type="PIRSR" id="PIRSR000097-3"/>
    </source>
</evidence>
<feature type="active site" description="Proton donor" evidence="2">
    <location>
        <position position="66"/>
    </location>
</feature>
<dbReference type="InterPro" id="IPR044494">
    <property type="entry name" value="AKR3C2/3"/>
</dbReference>
<dbReference type="Pfam" id="PF00248">
    <property type="entry name" value="Aldo_ket_red"/>
    <property type="match status" value="1"/>
</dbReference>
<dbReference type="SUPFAM" id="SSF51430">
    <property type="entry name" value="NAD(P)-linked oxidoreductase"/>
    <property type="match status" value="1"/>
</dbReference>
<dbReference type="GO" id="GO:0016652">
    <property type="term" value="F:oxidoreductase activity, acting on NAD(P)H as acceptor"/>
    <property type="evidence" value="ECO:0007669"/>
    <property type="project" value="InterPro"/>
</dbReference>
<feature type="site" description="Lowers pKa of active site Tyr" evidence="4">
    <location>
        <position position="91"/>
    </location>
</feature>
<dbReference type="InterPro" id="IPR036812">
    <property type="entry name" value="NAD(P)_OxRdtase_dom_sf"/>
</dbReference>
<name>A0A1G4J8R6_9SACH</name>
<dbReference type="EMBL" id="LT598463">
    <property type="protein sequence ID" value="SCU86350.1"/>
    <property type="molecule type" value="Genomic_DNA"/>
</dbReference>
<dbReference type="STRING" id="1230905.A0A1G4J8R6"/>
<dbReference type="AlphaFoldDB" id="A0A1G4J8R6"/>
<reference evidence="6 7" key="1">
    <citation type="submission" date="2016-03" db="EMBL/GenBank/DDBJ databases">
        <authorList>
            <person name="Devillers H."/>
        </authorList>
    </citation>
    <scope>NUCLEOTIDE SEQUENCE [LARGE SCALE GENOMIC DNA]</scope>
    <source>
        <strain evidence="6">CBS 11717</strain>
    </source>
</reference>
<sequence length="313" mass="35343">MTFKVPTVALRDTGDKIPVLGFGSGTKWRIAKTTGEREDQFIDELAQQVTDAIKAGFNHIDTAEVYKTHPEVGEGIKRAKVAREKLWITDKYHPHSYNWRKSSGPIDSLKYSLDLMELSYVDLYLLHLPTINKENAGLTLEDAWKQMEELRDLGLARNIGVSNFDVGSLARIHRICKYPPAVNQIEFNAYMQQQSPGIFNYCKQNNILVEGYSPLSPLTKGSPGPLDDVLPSLATKYERTPAQILLRWAIQRGIVVLTTSGRIERLQEYMGALSFELSAEDEAQITSIGRGKILHGFMHQLYGHQMDSLYDDL</sequence>
<dbReference type="GO" id="GO:0016616">
    <property type="term" value="F:oxidoreductase activity, acting on the CH-OH group of donors, NAD or NADP as acceptor"/>
    <property type="evidence" value="ECO:0007669"/>
    <property type="project" value="UniProtKB-ARBA"/>
</dbReference>
<evidence type="ECO:0000313" key="7">
    <source>
        <dbReference type="Proteomes" id="UP000191024"/>
    </source>
</evidence>
<dbReference type="OrthoDB" id="416253at2759"/>
<keyword evidence="1" id="KW-0560">Oxidoreductase</keyword>
<dbReference type="PRINTS" id="PR00069">
    <property type="entry name" value="ALDKETRDTASE"/>
</dbReference>
<proteinExistence type="predicted"/>
<dbReference type="Proteomes" id="UP000191024">
    <property type="component" value="Chromosome D"/>
</dbReference>
<dbReference type="Gene3D" id="3.20.20.100">
    <property type="entry name" value="NADP-dependent oxidoreductase domain"/>
    <property type="match status" value="1"/>
</dbReference>
<gene>
    <name evidence="6" type="ORF">LAMI_0D01684G</name>
</gene>
<evidence type="ECO:0000256" key="2">
    <source>
        <dbReference type="PIRSR" id="PIRSR000097-1"/>
    </source>
</evidence>
<dbReference type="CDD" id="cd19120">
    <property type="entry name" value="AKR_AKR3C2-3"/>
    <property type="match status" value="1"/>
</dbReference>
<dbReference type="InterPro" id="IPR023210">
    <property type="entry name" value="NADP_OxRdtase_dom"/>
</dbReference>
<feature type="domain" description="NADP-dependent oxidoreductase" evidence="5">
    <location>
        <begin position="43"/>
        <end position="288"/>
    </location>
</feature>
<dbReference type="PROSITE" id="PS00062">
    <property type="entry name" value="ALDOKETO_REDUCTASE_2"/>
    <property type="match status" value="1"/>
</dbReference>
<keyword evidence="7" id="KW-1185">Reference proteome</keyword>
<evidence type="ECO:0000256" key="3">
    <source>
        <dbReference type="PIRSR" id="PIRSR000097-2"/>
    </source>
</evidence>
<organism evidence="6 7">
    <name type="scientific">Lachancea mirantina</name>
    <dbReference type="NCBI Taxonomy" id="1230905"/>
    <lineage>
        <taxon>Eukaryota</taxon>
        <taxon>Fungi</taxon>
        <taxon>Dikarya</taxon>
        <taxon>Ascomycota</taxon>
        <taxon>Saccharomycotina</taxon>
        <taxon>Saccharomycetes</taxon>
        <taxon>Saccharomycetales</taxon>
        <taxon>Saccharomycetaceae</taxon>
        <taxon>Lachancea</taxon>
    </lineage>
</organism>
<feature type="binding site" evidence="3">
    <location>
        <position position="127"/>
    </location>
    <ligand>
        <name>substrate</name>
    </ligand>
</feature>
<evidence type="ECO:0000256" key="1">
    <source>
        <dbReference type="ARBA" id="ARBA00023002"/>
    </source>
</evidence>
<evidence type="ECO:0000259" key="5">
    <source>
        <dbReference type="Pfam" id="PF00248"/>
    </source>
</evidence>